<evidence type="ECO:0000313" key="10">
    <source>
        <dbReference type="Proteomes" id="UP000681425"/>
    </source>
</evidence>
<keyword evidence="5" id="KW-0408">Iron</keyword>
<accession>A0A975Q2V6</accession>
<evidence type="ECO:0000256" key="3">
    <source>
        <dbReference type="ARBA" id="ARBA00022723"/>
    </source>
</evidence>
<dbReference type="InterPro" id="IPR001433">
    <property type="entry name" value="OxRdtase_FAD/NAD-bd"/>
</dbReference>
<dbReference type="AlphaFoldDB" id="A0A975Q2V6"/>
<dbReference type="Pfam" id="PF00175">
    <property type="entry name" value="NAD_binding_1"/>
    <property type="match status" value="1"/>
</dbReference>
<keyword evidence="10" id="KW-1185">Reference proteome</keyword>
<evidence type="ECO:0000256" key="5">
    <source>
        <dbReference type="ARBA" id="ARBA00023004"/>
    </source>
</evidence>
<organism evidence="9 10">
    <name type="scientific">Sphingobium phenoxybenzoativorans</name>
    <dbReference type="NCBI Taxonomy" id="1592790"/>
    <lineage>
        <taxon>Bacteria</taxon>
        <taxon>Pseudomonadati</taxon>
        <taxon>Pseudomonadota</taxon>
        <taxon>Alphaproteobacteria</taxon>
        <taxon>Sphingomonadales</taxon>
        <taxon>Sphingomonadaceae</taxon>
        <taxon>Sphingobium</taxon>
    </lineage>
</organism>
<dbReference type="EMBL" id="CP073910">
    <property type="protein sequence ID" value="QUT06867.1"/>
    <property type="molecule type" value="Genomic_DNA"/>
</dbReference>
<dbReference type="SUPFAM" id="SSF54292">
    <property type="entry name" value="2Fe-2S ferredoxin-like"/>
    <property type="match status" value="1"/>
</dbReference>
<dbReference type="SUPFAM" id="SSF63380">
    <property type="entry name" value="Riboflavin synthase domain-like"/>
    <property type="match status" value="1"/>
</dbReference>
<proteinExistence type="predicted"/>
<gene>
    <name evidence="9" type="ORF">KFK14_05350</name>
</gene>
<dbReference type="SUPFAM" id="SSF52343">
    <property type="entry name" value="Ferredoxin reductase-like, C-terminal NADP-linked domain"/>
    <property type="match status" value="1"/>
</dbReference>
<dbReference type="Gene3D" id="2.40.30.10">
    <property type="entry name" value="Translation factors"/>
    <property type="match status" value="1"/>
</dbReference>
<dbReference type="InterPro" id="IPR006058">
    <property type="entry name" value="2Fe2S_fd_BS"/>
</dbReference>
<dbReference type="GO" id="GO:0051537">
    <property type="term" value="F:2 iron, 2 sulfur cluster binding"/>
    <property type="evidence" value="ECO:0007669"/>
    <property type="project" value="UniProtKB-KW"/>
</dbReference>
<keyword evidence="3" id="KW-0479">Metal-binding</keyword>
<dbReference type="InterPro" id="IPR039261">
    <property type="entry name" value="FNR_nucleotide-bd"/>
</dbReference>
<dbReference type="Gene3D" id="3.40.50.80">
    <property type="entry name" value="Nucleotide-binding domain of ferredoxin-NADP reductase (FNR) module"/>
    <property type="match status" value="1"/>
</dbReference>
<evidence type="ECO:0000259" key="7">
    <source>
        <dbReference type="PROSITE" id="PS51085"/>
    </source>
</evidence>
<sequence length="316" mass="34801">MTQENGFLARIKEIRLESTGVKSFVIEAADGADLPSWSPGAHVDLALAPGMNRQYSLCGNPADRRTARFAVLKELQSRGGSIMLHDRVELGDDLDVIAVRNHFPLVTAERFRLVAGGIGITPLLAMARELDQRGLDWQLLYGGRTRAHMAFQDELEAFGDKVLIRPQDECGLLPLGKFLGTEEPGKVVYCCGPEPLIKAVEAYCAGWDESALQIERFHPKEQAPHAPDSAFDVELRRSDKMVTVHAGQSIADALEEVGVVIPRSCNEGTCGTCITKILEGIADHRDSFLRPKQRDKNNVIMVCCSRSRTPRLVLDV</sequence>
<dbReference type="RefSeq" id="WP_212610157.1">
    <property type="nucleotide sequence ID" value="NZ_CP073910.1"/>
</dbReference>
<dbReference type="PANTHER" id="PTHR47354:SF1">
    <property type="entry name" value="CARNITINE MONOOXYGENASE REDUCTASE SUBUNIT"/>
    <property type="match status" value="1"/>
</dbReference>
<dbReference type="PROSITE" id="PS51384">
    <property type="entry name" value="FAD_FR"/>
    <property type="match status" value="1"/>
</dbReference>
<keyword evidence="1" id="KW-0285">Flavoprotein</keyword>
<name>A0A975Q2V6_9SPHN</name>
<dbReference type="PANTHER" id="PTHR47354">
    <property type="entry name" value="NADH OXIDOREDUCTASE HCR"/>
    <property type="match status" value="1"/>
</dbReference>
<evidence type="ECO:0000313" key="9">
    <source>
        <dbReference type="EMBL" id="QUT06867.1"/>
    </source>
</evidence>
<dbReference type="InterPro" id="IPR050415">
    <property type="entry name" value="MRET"/>
</dbReference>
<evidence type="ECO:0000256" key="4">
    <source>
        <dbReference type="ARBA" id="ARBA00023002"/>
    </source>
</evidence>
<dbReference type="Proteomes" id="UP000681425">
    <property type="component" value="Chromosome"/>
</dbReference>
<dbReference type="PROSITE" id="PS51085">
    <property type="entry name" value="2FE2S_FER_2"/>
    <property type="match status" value="1"/>
</dbReference>
<dbReference type="PRINTS" id="PR00409">
    <property type="entry name" value="PHDIOXRDTASE"/>
</dbReference>
<feature type="domain" description="FAD-binding FR-type" evidence="8">
    <location>
        <begin position="4"/>
        <end position="106"/>
    </location>
</feature>
<dbReference type="InterPro" id="IPR036010">
    <property type="entry name" value="2Fe-2S_ferredoxin-like_sf"/>
</dbReference>
<dbReference type="GO" id="GO:0016491">
    <property type="term" value="F:oxidoreductase activity"/>
    <property type="evidence" value="ECO:0007669"/>
    <property type="project" value="UniProtKB-KW"/>
</dbReference>
<dbReference type="CDD" id="cd00207">
    <property type="entry name" value="fer2"/>
    <property type="match status" value="1"/>
</dbReference>
<evidence type="ECO:0000256" key="6">
    <source>
        <dbReference type="ARBA" id="ARBA00023014"/>
    </source>
</evidence>
<dbReference type="PROSITE" id="PS00197">
    <property type="entry name" value="2FE2S_FER_1"/>
    <property type="match status" value="1"/>
</dbReference>
<dbReference type="InterPro" id="IPR017927">
    <property type="entry name" value="FAD-bd_FR_type"/>
</dbReference>
<keyword evidence="2" id="KW-0001">2Fe-2S</keyword>
<feature type="domain" description="2Fe-2S ferredoxin-type" evidence="7">
    <location>
        <begin position="231"/>
        <end position="316"/>
    </location>
</feature>
<keyword evidence="4" id="KW-0560">Oxidoreductase</keyword>
<dbReference type="Pfam" id="PF00111">
    <property type="entry name" value="Fer2"/>
    <property type="match status" value="1"/>
</dbReference>
<evidence type="ECO:0000259" key="8">
    <source>
        <dbReference type="PROSITE" id="PS51384"/>
    </source>
</evidence>
<dbReference type="GO" id="GO:0046872">
    <property type="term" value="F:metal ion binding"/>
    <property type="evidence" value="ECO:0007669"/>
    <property type="project" value="UniProtKB-KW"/>
</dbReference>
<keyword evidence="6" id="KW-0411">Iron-sulfur</keyword>
<dbReference type="InterPro" id="IPR017938">
    <property type="entry name" value="Riboflavin_synthase-like_b-brl"/>
</dbReference>
<reference evidence="9" key="1">
    <citation type="submission" date="2021-04" db="EMBL/GenBank/DDBJ databases">
        <title>Isolation of p-tert-butylphenol degrading bacteria Sphingobium phenoxybenzoativorans Tas13 from active sludge.</title>
        <authorList>
            <person name="Li Y."/>
        </authorList>
    </citation>
    <scope>NUCLEOTIDE SEQUENCE</scope>
    <source>
        <strain evidence="9">Tas13</strain>
    </source>
</reference>
<dbReference type="KEGG" id="spph:KFK14_05350"/>
<dbReference type="Gene3D" id="3.10.20.30">
    <property type="match status" value="1"/>
</dbReference>
<protein>
    <submittedName>
        <fullName evidence="9">Oxidoreductase</fullName>
    </submittedName>
</protein>
<evidence type="ECO:0000256" key="1">
    <source>
        <dbReference type="ARBA" id="ARBA00022630"/>
    </source>
</evidence>
<dbReference type="InterPro" id="IPR001041">
    <property type="entry name" value="2Fe-2S_ferredoxin-type"/>
</dbReference>
<evidence type="ECO:0000256" key="2">
    <source>
        <dbReference type="ARBA" id="ARBA00022714"/>
    </source>
</evidence>
<dbReference type="CDD" id="cd06185">
    <property type="entry name" value="PDR_like"/>
    <property type="match status" value="1"/>
</dbReference>
<dbReference type="InterPro" id="IPR012675">
    <property type="entry name" value="Beta-grasp_dom_sf"/>
</dbReference>